<sequence>MNNSSTSDTRAPPLPTRLDGTRPRQETPTPSNLFVETIKVIVEGRIYRVPSYHLLTSRMIREGLQIIHGYDAEETIDLTLLANREDFENLIEVLYPSQITFDRSLGGRVWLSALKLATRLEMTATRAASIYAIMHNAVVDMSTMEKVLVGHAHGVPSLFCQGCEESVLRSDTPSLAELLQLKGLGARLMLLREERLQIELQAVRERFDAAKRVGEIFKEDLEKLEEIERWMAAGGRRSSEGGVNGESCPRDVDESKEQIAKRARMN</sequence>
<gene>
    <name evidence="2" type="ORF">NLJ89_g4698</name>
</gene>
<dbReference type="EMBL" id="JANKHO010000402">
    <property type="protein sequence ID" value="KAJ3510398.1"/>
    <property type="molecule type" value="Genomic_DNA"/>
</dbReference>
<protein>
    <recommendedName>
        <fullName evidence="4">BTB domain-containing protein</fullName>
    </recommendedName>
</protein>
<reference evidence="2" key="1">
    <citation type="submission" date="2022-07" db="EMBL/GenBank/DDBJ databases">
        <title>Genome Sequence of Agrocybe chaxingu.</title>
        <authorList>
            <person name="Buettner E."/>
        </authorList>
    </citation>
    <scope>NUCLEOTIDE SEQUENCE</scope>
    <source>
        <strain evidence="2">MP-N11</strain>
    </source>
</reference>
<proteinExistence type="predicted"/>
<keyword evidence="3" id="KW-1185">Reference proteome</keyword>
<evidence type="ECO:0000313" key="3">
    <source>
        <dbReference type="Proteomes" id="UP001148786"/>
    </source>
</evidence>
<feature type="region of interest" description="Disordered" evidence="1">
    <location>
        <begin position="235"/>
        <end position="266"/>
    </location>
</feature>
<accession>A0A9W8K2A0</accession>
<name>A0A9W8K2A0_9AGAR</name>
<dbReference type="AlphaFoldDB" id="A0A9W8K2A0"/>
<organism evidence="2 3">
    <name type="scientific">Agrocybe chaxingu</name>
    <dbReference type="NCBI Taxonomy" id="84603"/>
    <lineage>
        <taxon>Eukaryota</taxon>
        <taxon>Fungi</taxon>
        <taxon>Dikarya</taxon>
        <taxon>Basidiomycota</taxon>
        <taxon>Agaricomycotina</taxon>
        <taxon>Agaricomycetes</taxon>
        <taxon>Agaricomycetidae</taxon>
        <taxon>Agaricales</taxon>
        <taxon>Agaricineae</taxon>
        <taxon>Strophariaceae</taxon>
        <taxon>Agrocybe</taxon>
    </lineage>
</organism>
<evidence type="ECO:0000256" key="1">
    <source>
        <dbReference type="SAM" id="MobiDB-lite"/>
    </source>
</evidence>
<evidence type="ECO:0000313" key="2">
    <source>
        <dbReference type="EMBL" id="KAJ3510398.1"/>
    </source>
</evidence>
<dbReference type="OrthoDB" id="2938294at2759"/>
<dbReference type="Proteomes" id="UP001148786">
    <property type="component" value="Unassembled WGS sequence"/>
</dbReference>
<comment type="caution">
    <text evidence="2">The sequence shown here is derived from an EMBL/GenBank/DDBJ whole genome shotgun (WGS) entry which is preliminary data.</text>
</comment>
<feature type="region of interest" description="Disordered" evidence="1">
    <location>
        <begin position="1"/>
        <end position="29"/>
    </location>
</feature>
<feature type="compositionally biased region" description="Basic and acidic residues" evidence="1">
    <location>
        <begin position="248"/>
        <end position="260"/>
    </location>
</feature>
<evidence type="ECO:0008006" key="4">
    <source>
        <dbReference type="Google" id="ProtNLM"/>
    </source>
</evidence>